<feature type="compositionally biased region" description="Polar residues" evidence="1">
    <location>
        <begin position="220"/>
        <end position="231"/>
    </location>
</feature>
<proteinExistence type="predicted"/>
<feature type="non-terminal residue" evidence="2">
    <location>
        <position position="357"/>
    </location>
</feature>
<gene>
    <name evidence="2" type="ORF">HMPREF1544_12255</name>
</gene>
<evidence type="ECO:0000313" key="3">
    <source>
        <dbReference type="Proteomes" id="UP000014254"/>
    </source>
</evidence>
<evidence type="ECO:0000313" key="2">
    <source>
        <dbReference type="EMBL" id="EPB81057.1"/>
    </source>
</evidence>
<feature type="compositionally biased region" description="Polar residues" evidence="1">
    <location>
        <begin position="190"/>
        <end position="208"/>
    </location>
</feature>
<dbReference type="InterPro" id="IPR011009">
    <property type="entry name" value="Kinase-like_dom_sf"/>
</dbReference>
<dbReference type="Gene3D" id="3.30.200.20">
    <property type="entry name" value="Phosphorylase Kinase, domain 1"/>
    <property type="match status" value="1"/>
</dbReference>
<sequence length="357" mass="39795">MKSPRKKESRGNPTVLISPLRKQRKSRIKDMEETSDDEVQLCRVRSAEGSPERPSTQRSHTSRMYHQSPQRLSYSSRIPSDASTEPLIPQTPNEGNSVSKMKESEATTPKASNKRKAEEPLDTEAEAKALRQSQDSQEVHSAHLSKKLQFQSSQQTHSASSSRLPSSSWQDAPTEPLAPQNAAQDEGFSISRNNSPGILSKSKANTPIDSEALAKALHMSQETGSAVSSQAKPEDKPAESKETDHTQPVPKEGEQVEKQPVADEADKAPEGSMGPPNQQQQQQVNKKSIKEEEEERIAKEIDHLMKTVKCLPSYYKLVDKIGEGTFSTVYKAQDIRRDYYDNNEWVPQILESAQNSF</sequence>
<keyword evidence="3" id="KW-1185">Reference proteome</keyword>
<feature type="compositionally biased region" description="Low complexity" evidence="1">
    <location>
        <begin position="147"/>
        <end position="168"/>
    </location>
</feature>
<dbReference type="InParanoid" id="S2IYV7"/>
<dbReference type="STRING" id="1220926.S2IYV7"/>
<evidence type="ECO:0000256" key="1">
    <source>
        <dbReference type="SAM" id="MobiDB-lite"/>
    </source>
</evidence>
<organism evidence="2 3">
    <name type="scientific">Mucor circinelloides f. circinelloides (strain 1006PhL)</name>
    <name type="common">Mucormycosis agent</name>
    <name type="synonym">Calyptromyces circinelloides</name>
    <dbReference type="NCBI Taxonomy" id="1220926"/>
    <lineage>
        <taxon>Eukaryota</taxon>
        <taxon>Fungi</taxon>
        <taxon>Fungi incertae sedis</taxon>
        <taxon>Mucoromycota</taxon>
        <taxon>Mucoromycotina</taxon>
        <taxon>Mucoromycetes</taxon>
        <taxon>Mucorales</taxon>
        <taxon>Mucorineae</taxon>
        <taxon>Mucoraceae</taxon>
        <taxon>Mucor</taxon>
    </lineage>
</organism>
<feature type="compositionally biased region" description="Basic and acidic residues" evidence="1">
    <location>
        <begin position="232"/>
        <end position="269"/>
    </location>
</feature>
<feature type="compositionally biased region" description="Polar residues" evidence="1">
    <location>
        <begin position="90"/>
        <end position="99"/>
    </location>
</feature>
<feature type="compositionally biased region" description="Basic and acidic residues" evidence="1">
    <location>
        <begin position="115"/>
        <end position="129"/>
    </location>
</feature>
<feature type="compositionally biased region" description="Polar residues" evidence="1">
    <location>
        <begin position="53"/>
        <end position="83"/>
    </location>
</feature>
<reference evidence="3" key="1">
    <citation type="submission" date="2013-05" db="EMBL/GenBank/DDBJ databases">
        <title>The Genome sequence of Mucor circinelloides f. circinelloides 1006PhL.</title>
        <authorList>
            <consortium name="The Broad Institute Genomics Platform"/>
            <person name="Cuomo C."/>
            <person name="Earl A."/>
            <person name="Findley K."/>
            <person name="Lee S.C."/>
            <person name="Walker B."/>
            <person name="Young S."/>
            <person name="Zeng Q."/>
            <person name="Gargeya S."/>
            <person name="Fitzgerald M."/>
            <person name="Haas B."/>
            <person name="Abouelleil A."/>
            <person name="Allen A.W."/>
            <person name="Alvarado L."/>
            <person name="Arachchi H.M."/>
            <person name="Berlin A.M."/>
            <person name="Chapman S.B."/>
            <person name="Gainer-Dewar J."/>
            <person name="Goldberg J."/>
            <person name="Griggs A."/>
            <person name="Gujja S."/>
            <person name="Hansen M."/>
            <person name="Howarth C."/>
            <person name="Imamovic A."/>
            <person name="Ireland A."/>
            <person name="Larimer J."/>
            <person name="McCowan C."/>
            <person name="Murphy C."/>
            <person name="Pearson M."/>
            <person name="Poon T.W."/>
            <person name="Priest M."/>
            <person name="Roberts A."/>
            <person name="Saif S."/>
            <person name="Shea T."/>
            <person name="Sisk P."/>
            <person name="Sykes S."/>
            <person name="Wortman J."/>
            <person name="Nusbaum C."/>
            <person name="Birren B."/>
        </authorList>
    </citation>
    <scope>NUCLEOTIDE SEQUENCE [LARGE SCALE GENOMIC DNA]</scope>
    <source>
        <strain evidence="3">1006PhL</strain>
    </source>
</reference>
<dbReference type="OrthoDB" id="10020333at2759"/>
<dbReference type="VEuPathDB" id="FungiDB:HMPREF1544_12255"/>
<dbReference type="SUPFAM" id="SSF56112">
    <property type="entry name" value="Protein kinase-like (PK-like)"/>
    <property type="match status" value="1"/>
</dbReference>
<dbReference type="EMBL" id="KE124219">
    <property type="protein sequence ID" value="EPB81057.1"/>
    <property type="molecule type" value="Genomic_DNA"/>
</dbReference>
<name>S2IYV7_MUCC1</name>
<accession>S2IYV7</accession>
<dbReference type="AlphaFoldDB" id="S2IYV7"/>
<protein>
    <recommendedName>
        <fullName evidence="4">Protein kinase domain-containing protein</fullName>
    </recommendedName>
</protein>
<evidence type="ECO:0008006" key="4">
    <source>
        <dbReference type="Google" id="ProtNLM"/>
    </source>
</evidence>
<dbReference type="Proteomes" id="UP000014254">
    <property type="component" value="Unassembled WGS sequence"/>
</dbReference>
<feature type="region of interest" description="Disordered" evidence="1">
    <location>
        <begin position="1"/>
        <end position="294"/>
    </location>
</feature>